<dbReference type="SUPFAM" id="SSF51395">
    <property type="entry name" value="FMN-linked oxidoreductases"/>
    <property type="match status" value="2"/>
</dbReference>
<organism evidence="2 3">
    <name type="scientific">Favolaschia claudopus</name>
    <dbReference type="NCBI Taxonomy" id="2862362"/>
    <lineage>
        <taxon>Eukaryota</taxon>
        <taxon>Fungi</taxon>
        <taxon>Dikarya</taxon>
        <taxon>Basidiomycota</taxon>
        <taxon>Agaricomycotina</taxon>
        <taxon>Agaricomycetes</taxon>
        <taxon>Agaricomycetidae</taxon>
        <taxon>Agaricales</taxon>
        <taxon>Marasmiineae</taxon>
        <taxon>Mycenaceae</taxon>
        <taxon>Favolaschia</taxon>
    </lineage>
</organism>
<evidence type="ECO:0000259" key="1">
    <source>
        <dbReference type="Pfam" id="PF00724"/>
    </source>
</evidence>
<dbReference type="InterPro" id="IPR001155">
    <property type="entry name" value="OxRdtase_FMN_N"/>
</dbReference>
<dbReference type="PANTHER" id="PTHR22893">
    <property type="entry name" value="NADH OXIDOREDUCTASE-RELATED"/>
    <property type="match status" value="1"/>
</dbReference>
<dbReference type="GO" id="GO:0010181">
    <property type="term" value="F:FMN binding"/>
    <property type="evidence" value="ECO:0007669"/>
    <property type="project" value="InterPro"/>
</dbReference>
<dbReference type="CDD" id="cd02933">
    <property type="entry name" value="OYE_like_FMN"/>
    <property type="match status" value="2"/>
</dbReference>
<dbReference type="Proteomes" id="UP001362999">
    <property type="component" value="Unassembled WGS sequence"/>
</dbReference>
<dbReference type="FunFam" id="3.20.20.70:FF:000138">
    <property type="entry name" value="NADPH dehydrogenase 1"/>
    <property type="match status" value="2"/>
</dbReference>
<dbReference type="GO" id="GO:0003959">
    <property type="term" value="F:NADPH dehydrogenase activity"/>
    <property type="evidence" value="ECO:0007669"/>
    <property type="project" value="TreeGrafter"/>
</dbReference>
<proteinExistence type="predicted"/>
<feature type="domain" description="NADH:flavin oxidoreductase/NADH oxidase N-terminal" evidence="1">
    <location>
        <begin position="6"/>
        <end position="346"/>
    </location>
</feature>
<gene>
    <name evidence="2" type="ORF">R3P38DRAFT_3389233</name>
</gene>
<accession>A0AAW0D2N5</accession>
<dbReference type="InterPro" id="IPR013785">
    <property type="entry name" value="Aldolase_TIM"/>
</dbReference>
<protein>
    <recommendedName>
        <fullName evidence="1">NADH:flavin oxidoreductase/NADH oxidase N-terminal domain-containing protein</fullName>
    </recommendedName>
</protein>
<dbReference type="Gene3D" id="3.20.20.70">
    <property type="entry name" value="Aldolase class I"/>
    <property type="match status" value="2"/>
</dbReference>
<evidence type="ECO:0000313" key="3">
    <source>
        <dbReference type="Proteomes" id="UP001362999"/>
    </source>
</evidence>
<dbReference type="InterPro" id="IPR045247">
    <property type="entry name" value="Oye-like"/>
</dbReference>
<reference evidence="2 3" key="1">
    <citation type="journal article" date="2024" name="J Genomics">
        <title>Draft genome sequencing and assembly of Favolaschia claudopus CIRM-BRFM 2984 isolated from oak limbs.</title>
        <authorList>
            <person name="Navarro D."/>
            <person name="Drula E."/>
            <person name="Chaduli D."/>
            <person name="Cazenave R."/>
            <person name="Ahrendt S."/>
            <person name="Wang J."/>
            <person name="Lipzen A."/>
            <person name="Daum C."/>
            <person name="Barry K."/>
            <person name="Grigoriev I.V."/>
            <person name="Favel A."/>
            <person name="Rosso M.N."/>
            <person name="Martin F."/>
        </authorList>
    </citation>
    <scope>NUCLEOTIDE SEQUENCE [LARGE SCALE GENOMIC DNA]</scope>
    <source>
        <strain evidence="2 3">CIRM-BRFM 2984</strain>
    </source>
</reference>
<comment type="caution">
    <text evidence="2">The sequence shown here is derived from an EMBL/GenBank/DDBJ whole genome shotgun (WGS) entry which is preliminary data.</text>
</comment>
<name>A0AAW0D2N5_9AGAR</name>
<feature type="domain" description="NADH:flavin oxidoreductase/NADH oxidase N-terminal" evidence="1">
    <location>
        <begin position="390"/>
        <end position="721"/>
    </location>
</feature>
<dbReference type="AlphaFoldDB" id="A0AAW0D2N5"/>
<dbReference type="EMBL" id="JAWWNJ010000011">
    <property type="protein sequence ID" value="KAK7045142.1"/>
    <property type="molecule type" value="Genomic_DNA"/>
</dbReference>
<dbReference type="Pfam" id="PF00724">
    <property type="entry name" value="Oxidored_FMN"/>
    <property type="match status" value="2"/>
</dbReference>
<evidence type="ECO:0000313" key="2">
    <source>
        <dbReference type="EMBL" id="KAK7045142.1"/>
    </source>
</evidence>
<sequence length="752" mass="82710">MSSTPKLFQPITVGTLPLQHRVVLAPLTRYRANAAHVPFIPLVAEYYSQRASRPGTLLITEATFIAQRAGGYAHIPGIWSQDQIAAWKEVTAAVHAKGSFIFMQLWALGRAANHEQLISEDPSLPYVSSSDVPLSGHAGAPRGLTVQEIKEYVGLYAQAAKNAVEAGFDGVEVHSANGYLPDQFLQDVSNKRTDEYGGSVENRTRFSLEIVDAVVAAIGEEKTAIRFSPWSPFQEMGMSDPLPTFTHIIQQLATRHPNLAYLHLVEPRINGNTSDDSRDPGHTQTNDVFRDRDIWGTRPLVRAGGFTREGAIDAGEKGERDLVAFGRFYISNPDLPTRLEKDIPLNAYDRSTFYLAGENGPRGYTDQPFATGTEVWEYIGVCPLLTHDQDPITVGSLPLQHRVVLAPMTRYKADKDHVPFMPLVAEHYAQRASRPGSLLITEATFIAHRAAGYAHVPGIWSEGQIKAWKEITNAVHAKGSFIFLQLWALGRAADHEQLCSEDPSLPHVAPSNIPLPGHTGPLREMTVAEIKEYVGLYAQAAKNAIEAGFDGVEVHGANGYLPDQFLQDMSNKRTDAYGGSVQNRARFALEVIDAVANAIGAEKTAIRFSPWSPFQEMLMKDPIPTFSYVISELAKRHPSLAYLHLVEPRINGPTTDDSRDPAHIQSNDVFREAWGGRPLIRAGGFTREGAIEAGEKGDLVAFGRFYTSNPDLPTRLEKDIALAKYDRATFFLAGENGPRGYTDQAFSSSVSM</sequence>
<keyword evidence="3" id="KW-1185">Reference proteome</keyword>
<dbReference type="PANTHER" id="PTHR22893:SF91">
    <property type="entry name" value="NADPH DEHYDROGENASE 2-RELATED"/>
    <property type="match status" value="1"/>
</dbReference>